<evidence type="ECO:0000256" key="1">
    <source>
        <dbReference type="ARBA" id="ARBA00022527"/>
    </source>
</evidence>
<evidence type="ECO:0000256" key="12">
    <source>
        <dbReference type="RuleBase" id="RU367134"/>
    </source>
</evidence>
<dbReference type="InterPro" id="IPR030616">
    <property type="entry name" value="Aur-like"/>
</dbReference>
<dbReference type="FunFam" id="1.10.510.10:FF:000235">
    <property type="entry name" value="Serine/threonine-protein kinase ark1"/>
    <property type="match status" value="1"/>
</dbReference>
<sequence length="360" mass="42360">MKTFDFNYNQSALQNQQKLKNGTSSQILKNIKDQENKNSSKDQENFKNSQLLSVKSIKKIEQIEQQSDRVQILKVPKIQWQLSDFELGKPLGRGKFGQVHLAREKRSNFIVALKCISKEQLRRSKIEHQIRREIEIQSHLNHKNVLRMFGFFWDEQKIYLILEYAPQGELYQDLQKQINKRYPEQKAANYIKQMAEALIYLHSKDIIHRDIKPENLLNSFGTIKIADFGWSIHSPSNKRQTICGTLDYLSPEMVEGNTHNYTVDIWSLGVLCYEFCTGQPPFETKSYDQTYDRIKKVQFSFPDYLSIEVRDLLSKILVYEKSQRLDLNNILNHPWIQKHNPPQNQVTSQVPLQQLNQNIC</sequence>
<dbReference type="Proteomes" id="UP000009168">
    <property type="component" value="Unassembled WGS sequence"/>
</dbReference>
<keyword evidence="5 9" id="KW-0067">ATP-binding</keyword>
<dbReference type="Gene3D" id="3.30.200.20">
    <property type="entry name" value="Phosphorylase Kinase, domain 1"/>
    <property type="match status" value="1"/>
</dbReference>
<evidence type="ECO:0000256" key="11">
    <source>
        <dbReference type="PROSITE-ProRule" id="PRU10141"/>
    </source>
</evidence>
<dbReference type="OrthoDB" id="345735at2759"/>
<dbReference type="InterPro" id="IPR000719">
    <property type="entry name" value="Prot_kinase_dom"/>
</dbReference>
<keyword evidence="2 12" id="KW-0808">Transferase</keyword>
<organism evidence="14 15">
    <name type="scientific">Tetrahymena thermophila (strain SB210)</name>
    <dbReference type="NCBI Taxonomy" id="312017"/>
    <lineage>
        <taxon>Eukaryota</taxon>
        <taxon>Sar</taxon>
        <taxon>Alveolata</taxon>
        <taxon>Ciliophora</taxon>
        <taxon>Intramacronucleata</taxon>
        <taxon>Oligohymenophorea</taxon>
        <taxon>Hymenostomatida</taxon>
        <taxon>Tetrahymenina</taxon>
        <taxon>Tetrahymenidae</taxon>
        <taxon>Tetrahymena</taxon>
    </lineage>
</organism>
<feature type="binding site" evidence="9">
    <location>
        <begin position="214"/>
        <end position="215"/>
    </location>
    <ligand>
        <name>ATP</name>
        <dbReference type="ChEBI" id="CHEBI:30616"/>
    </ligand>
</feature>
<evidence type="ECO:0000256" key="3">
    <source>
        <dbReference type="ARBA" id="ARBA00022741"/>
    </source>
</evidence>
<feature type="binding site" evidence="9">
    <location>
        <position position="95"/>
    </location>
    <ligand>
        <name>ATP</name>
        <dbReference type="ChEBI" id="CHEBI:30616"/>
    </ligand>
</feature>
<comment type="similarity">
    <text evidence="12">Belongs to the protein kinase superfamily. Ser/Thr protein kinase family. Aurora subfamily.</text>
</comment>
<dbReference type="EC" id="2.7.11.1" evidence="12"/>
<dbReference type="GeneID" id="7839049"/>
<dbReference type="FunFam" id="3.30.200.20:FF:000042">
    <property type="entry name" value="Aurora kinase A"/>
    <property type="match status" value="1"/>
</dbReference>
<dbReference type="PROSITE" id="PS00107">
    <property type="entry name" value="PROTEIN_KINASE_ATP"/>
    <property type="match status" value="1"/>
</dbReference>
<evidence type="ECO:0000259" key="13">
    <source>
        <dbReference type="PROSITE" id="PS50011"/>
    </source>
</evidence>
<protein>
    <recommendedName>
        <fullName evidence="12">Aurora kinase</fullName>
        <ecNumber evidence="12">2.7.11.1</ecNumber>
    </recommendedName>
</protein>
<dbReference type="OMA" id="ESRFPEW"/>
<gene>
    <name evidence="14" type="ORF">TTHERM_00343420</name>
</gene>
<dbReference type="CDD" id="cd14007">
    <property type="entry name" value="STKc_Aurora"/>
    <property type="match status" value="1"/>
</dbReference>
<proteinExistence type="inferred from homology"/>
<dbReference type="eggNOG" id="KOG0580">
    <property type="taxonomic scope" value="Eukaryota"/>
</dbReference>
<dbReference type="Pfam" id="PF00069">
    <property type="entry name" value="Pkinase"/>
    <property type="match status" value="1"/>
</dbReference>
<dbReference type="PANTHER" id="PTHR24350">
    <property type="entry name" value="SERINE/THREONINE-PROTEIN KINASE IAL-RELATED"/>
    <property type="match status" value="1"/>
</dbReference>
<evidence type="ECO:0000256" key="5">
    <source>
        <dbReference type="ARBA" id="ARBA00022840"/>
    </source>
</evidence>
<feature type="binding site" evidence="9 11">
    <location>
        <position position="114"/>
    </location>
    <ligand>
        <name>ATP</name>
        <dbReference type="ChEBI" id="CHEBI:30616"/>
    </ligand>
</feature>
<dbReference type="PROSITE" id="PS50011">
    <property type="entry name" value="PROTEIN_KINASE_DOM"/>
    <property type="match status" value="1"/>
</dbReference>
<accession>I7MKC1</accession>
<keyword evidence="15" id="KW-1185">Reference proteome</keyword>
<evidence type="ECO:0000256" key="8">
    <source>
        <dbReference type="PIRSR" id="PIRSR630616-1"/>
    </source>
</evidence>
<evidence type="ECO:0000256" key="4">
    <source>
        <dbReference type="ARBA" id="ARBA00022777"/>
    </source>
</evidence>
<evidence type="ECO:0000313" key="15">
    <source>
        <dbReference type="Proteomes" id="UP000009168"/>
    </source>
</evidence>
<dbReference type="Gene3D" id="1.10.510.10">
    <property type="entry name" value="Transferase(Phosphotransferase) domain 1"/>
    <property type="match status" value="1"/>
</dbReference>
<dbReference type="KEGG" id="tet:TTHERM_00343420"/>
<dbReference type="FunCoup" id="I7MKC1">
    <property type="interactions" value="48"/>
</dbReference>
<dbReference type="EMBL" id="GG662654">
    <property type="protein sequence ID" value="EAR98143.2"/>
    <property type="molecule type" value="Genomic_DNA"/>
</dbReference>
<comment type="catalytic activity">
    <reaction evidence="6 12">
        <text>L-threonyl-[protein] + ATP = O-phospho-L-threonyl-[protein] + ADP + H(+)</text>
        <dbReference type="Rhea" id="RHEA:46608"/>
        <dbReference type="Rhea" id="RHEA-COMP:11060"/>
        <dbReference type="Rhea" id="RHEA-COMP:11605"/>
        <dbReference type="ChEBI" id="CHEBI:15378"/>
        <dbReference type="ChEBI" id="CHEBI:30013"/>
        <dbReference type="ChEBI" id="CHEBI:30616"/>
        <dbReference type="ChEBI" id="CHEBI:61977"/>
        <dbReference type="ChEBI" id="CHEBI:456216"/>
        <dbReference type="EC" id="2.7.11.1"/>
    </reaction>
</comment>
<dbReference type="InParanoid" id="I7MKC1"/>
<keyword evidence="1 12" id="KW-0723">Serine/threonine-protein kinase</keyword>
<dbReference type="InterPro" id="IPR017441">
    <property type="entry name" value="Protein_kinase_ATP_BS"/>
</dbReference>
<dbReference type="InterPro" id="IPR011009">
    <property type="entry name" value="Kinase-like_dom_sf"/>
</dbReference>
<evidence type="ECO:0000256" key="2">
    <source>
        <dbReference type="ARBA" id="ARBA00022679"/>
    </source>
</evidence>
<feature type="domain" description="Protein kinase" evidence="13">
    <location>
        <begin position="85"/>
        <end position="336"/>
    </location>
</feature>
<dbReference type="SMART" id="SM00220">
    <property type="entry name" value="S_TKc"/>
    <property type="match status" value="1"/>
</dbReference>
<feature type="active site" description="Proton acceptor" evidence="8">
    <location>
        <position position="210"/>
    </location>
</feature>
<feature type="binding site" evidence="9">
    <location>
        <position position="227"/>
    </location>
    <ligand>
        <name>ATP</name>
        <dbReference type="ChEBI" id="CHEBI:30616"/>
    </ligand>
</feature>
<keyword evidence="4 12" id="KW-0418">Kinase</keyword>
<evidence type="ECO:0000256" key="9">
    <source>
        <dbReference type="PIRSR" id="PIRSR630616-2"/>
    </source>
</evidence>
<dbReference type="GO" id="GO:0004674">
    <property type="term" value="F:protein serine/threonine kinase activity"/>
    <property type="evidence" value="ECO:0007669"/>
    <property type="project" value="UniProtKB-KW"/>
</dbReference>
<evidence type="ECO:0000256" key="7">
    <source>
        <dbReference type="ARBA" id="ARBA00048679"/>
    </source>
</evidence>
<feature type="binding site" evidence="9">
    <location>
        <begin position="163"/>
        <end position="165"/>
    </location>
    <ligand>
        <name>ATP</name>
        <dbReference type="ChEBI" id="CHEBI:30616"/>
    </ligand>
</feature>
<evidence type="ECO:0000313" key="14">
    <source>
        <dbReference type="EMBL" id="EAR98143.2"/>
    </source>
</evidence>
<reference evidence="15" key="1">
    <citation type="journal article" date="2006" name="PLoS Biol.">
        <title>Macronuclear genome sequence of the ciliate Tetrahymena thermophila, a model eukaryote.</title>
        <authorList>
            <person name="Eisen J.A."/>
            <person name="Coyne R.S."/>
            <person name="Wu M."/>
            <person name="Wu D."/>
            <person name="Thiagarajan M."/>
            <person name="Wortman J.R."/>
            <person name="Badger J.H."/>
            <person name="Ren Q."/>
            <person name="Amedeo P."/>
            <person name="Jones K.M."/>
            <person name="Tallon L.J."/>
            <person name="Delcher A.L."/>
            <person name="Salzberg S.L."/>
            <person name="Silva J.C."/>
            <person name="Haas B.J."/>
            <person name="Majoros W.H."/>
            <person name="Farzad M."/>
            <person name="Carlton J.M."/>
            <person name="Smith R.K. Jr."/>
            <person name="Garg J."/>
            <person name="Pearlman R.E."/>
            <person name="Karrer K.M."/>
            <person name="Sun L."/>
            <person name="Manning G."/>
            <person name="Elde N.C."/>
            <person name="Turkewitz A.P."/>
            <person name="Asai D.J."/>
            <person name="Wilkes D.E."/>
            <person name="Wang Y."/>
            <person name="Cai H."/>
            <person name="Collins K."/>
            <person name="Stewart B.A."/>
            <person name="Lee S.R."/>
            <person name="Wilamowska K."/>
            <person name="Weinberg Z."/>
            <person name="Ruzzo W.L."/>
            <person name="Wloga D."/>
            <person name="Gaertig J."/>
            <person name="Frankel J."/>
            <person name="Tsao C.-C."/>
            <person name="Gorovsky M.A."/>
            <person name="Keeling P.J."/>
            <person name="Waller R.F."/>
            <person name="Patron N.J."/>
            <person name="Cherry J.M."/>
            <person name="Stover N.A."/>
            <person name="Krieger C.J."/>
            <person name="del Toro C."/>
            <person name="Ryder H.F."/>
            <person name="Williamson S.C."/>
            <person name="Barbeau R.A."/>
            <person name="Hamilton E.P."/>
            <person name="Orias E."/>
        </authorList>
    </citation>
    <scope>NUCLEOTIDE SEQUENCE [LARGE SCALE GENOMIC DNA]</scope>
    <source>
        <strain evidence="15">SB210</strain>
    </source>
</reference>
<dbReference type="AlphaFoldDB" id="I7MKC1"/>
<evidence type="ECO:0000256" key="10">
    <source>
        <dbReference type="PIRSR" id="PIRSR630616-3"/>
    </source>
</evidence>
<keyword evidence="3 9" id="KW-0547">Nucleotide-binding</keyword>
<feature type="cross-link" description="Glycyl lysine isopeptide (Lys-Gly) (interchain with G-Cter in SUMO2)" evidence="10">
    <location>
        <position position="212"/>
    </location>
</feature>
<dbReference type="RefSeq" id="XP_001018388.2">
    <property type="nucleotide sequence ID" value="XM_001018388.3"/>
</dbReference>
<dbReference type="SUPFAM" id="SSF56112">
    <property type="entry name" value="Protein kinase-like (PK-like)"/>
    <property type="match status" value="1"/>
</dbReference>
<dbReference type="HOGENOM" id="CLU_000288_63_6_1"/>
<comment type="catalytic activity">
    <reaction evidence="7 12">
        <text>L-seryl-[protein] + ATP = O-phospho-L-seryl-[protein] + ADP + H(+)</text>
        <dbReference type="Rhea" id="RHEA:17989"/>
        <dbReference type="Rhea" id="RHEA-COMP:9863"/>
        <dbReference type="Rhea" id="RHEA-COMP:11604"/>
        <dbReference type="ChEBI" id="CHEBI:15378"/>
        <dbReference type="ChEBI" id="CHEBI:29999"/>
        <dbReference type="ChEBI" id="CHEBI:30616"/>
        <dbReference type="ChEBI" id="CHEBI:83421"/>
        <dbReference type="ChEBI" id="CHEBI:456216"/>
        <dbReference type="EC" id="2.7.11.1"/>
    </reaction>
</comment>
<evidence type="ECO:0000256" key="6">
    <source>
        <dbReference type="ARBA" id="ARBA00047899"/>
    </source>
</evidence>
<dbReference type="GO" id="GO:0005524">
    <property type="term" value="F:ATP binding"/>
    <property type="evidence" value="ECO:0007669"/>
    <property type="project" value="UniProtKB-UniRule"/>
</dbReference>
<dbReference type="STRING" id="312017.I7MKC1"/>
<name>I7MKC1_TETTS</name>